<reference evidence="1 2" key="1">
    <citation type="journal article" date="2022" name="bioRxiv">
        <title>The genome of the oomycete Peronosclerospora sorghi, a cosmopolitan pathogen of maize and sorghum, is inflated with dispersed pseudogenes.</title>
        <authorList>
            <person name="Fletcher K."/>
            <person name="Martin F."/>
            <person name="Isakeit T."/>
            <person name="Cavanaugh K."/>
            <person name="Magill C."/>
            <person name="Michelmore R."/>
        </authorList>
    </citation>
    <scope>NUCLEOTIDE SEQUENCE [LARGE SCALE GENOMIC DNA]</scope>
    <source>
        <strain evidence="1">P6</strain>
    </source>
</reference>
<protein>
    <submittedName>
        <fullName evidence="1">Uncharacterized protein</fullName>
    </submittedName>
</protein>
<keyword evidence="2" id="KW-1185">Reference proteome</keyword>
<comment type="caution">
    <text evidence="1">The sequence shown here is derived from an EMBL/GenBank/DDBJ whole genome shotgun (WGS) entry which is preliminary data.</text>
</comment>
<sequence>MFVYCTECLGGAEPRHLQEHALIHLPHRKREFRQQTSVYPSEKRHSFVGALALLDEKVVLHLRTAHGRMKATRTHGGHLCERAFNEINDMHVPASRSHGRETHLLFVEATVHNTAREIMYFFPLHDDVHHEFHEFAADAMSTRDPLDIPHAKRTHLTLDVSLEQFALQDARIPSFNHFSMV</sequence>
<accession>A0ACC0WL14</accession>
<dbReference type="Proteomes" id="UP001163321">
    <property type="component" value="Chromosome 12"/>
</dbReference>
<gene>
    <name evidence="1" type="ORF">PsorP6_011300</name>
</gene>
<name>A0ACC0WL14_9STRA</name>
<evidence type="ECO:0000313" key="2">
    <source>
        <dbReference type="Proteomes" id="UP001163321"/>
    </source>
</evidence>
<proteinExistence type="predicted"/>
<organism evidence="1 2">
    <name type="scientific">Peronosclerospora sorghi</name>
    <dbReference type="NCBI Taxonomy" id="230839"/>
    <lineage>
        <taxon>Eukaryota</taxon>
        <taxon>Sar</taxon>
        <taxon>Stramenopiles</taxon>
        <taxon>Oomycota</taxon>
        <taxon>Peronosporomycetes</taxon>
        <taxon>Peronosporales</taxon>
        <taxon>Peronosporaceae</taxon>
        <taxon>Peronosclerospora</taxon>
    </lineage>
</organism>
<evidence type="ECO:0000313" key="1">
    <source>
        <dbReference type="EMBL" id="KAI9918618.1"/>
    </source>
</evidence>
<dbReference type="EMBL" id="CM047591">
    <property type="protein sequence ID" value="KAI9918618.1"/>
    <property type="molecule type" value="Genomic_DNA"/>
</dbReference>